<dbReference type="Proteomes" id="UP001177021">
    <property type="component" value="Unassembled WGS sequence"/>
</dbReference>
<reference evidence="1" key="1">
    <citation type="submission" date="2023-10" db="EMBL/GenBank/DDBJ databases">
        <authorList>
            <person name="Rodriguez Cubillos JULIANA M."/>
            <person name="De Vega J."/>
        </authorList>
    </citation>
    <scope>NUCLEOTIDE SEQUENCE</scope>
</reference>
<comment type="caution">
    <text evidence="1">The sequence shown here is derived from an EMBL/GenBank/DDBJ whole genome shotgun (WGS) entry which is preliminary data.</text>
</comment>
<name>A0ACB0K758_TRIPR</name>
<dbReference type="EMBL" id="CASHSV030000206">
    <property type="protein sequence ID" value="CAJ2652163.1"/>
    <property type="molecule type" value="Genomic_DNA"/>
</dbReference>
<organism evidence="1 2">
    <name type="scientific">Trifolium pratense</name>
    <name type="common">Red clover</name>
    <dbReference type="NCBI Taxonomy" id="57577"/>
    <lineage>
        <taxon>Eukaryota</taxon>
        <taxon>Viridiplantae</taxon>
        <taxon>Streptophyta</taxon>
        <taxon>Embryophyta</taxon>
        <taxon>Tracheophyta</taxon>
        <taxon>Spermatophyta</taxon>
        <taxon>Magnoliopsida</taxon>
        <taxon>eudicotyledons</taxon>
        <taxon>Gunneridae</taxon>
        <taxon>Pentapetalae</taxon>
        <taxon>rosids</taxon>
        <taxon>fabids</taxon>
        <taxon>Fabales</taxon>
        <taxon>Fabaceae</taxon>
        <taxon>Papilionoideae</taxon>
        <taxon>50 kb inversion clade</taxon>
        <taxon>NPAAA clade</taxon>
        <taxon>Hologalegina</taxon>
        <taxon>IRL clade</taxon>
        <taxon>Trifolieae</taxon>
        <taxon>Trifolium</taxon>
    </lineage>
</organism>
<evidence type="ECO:0000313" key="1">
    <source>
        <dbReference type="EMBL" id="CAJ2652163.1"/>
    </source>
</evidence>
<gene>
    <name evidence="1" type="ORF">MILVUS5_LOCUS19691</name>
</gene>
<keyword evidence="2" id="KW-1185">Reference proteome</keyword>
<protein>
    <submittedName>
        <fullName evidence="1">Uncharacterized protein</fullName>
    </submittedName>
</protein>
<evidence type="ECO:0000313" key="2">
    <source>
        <dbReference type="Proteomes" id="UP001177021"/>
    </source>
</evidence>
<accession>A0ACB0K758</accession>
<sequence length="197" mass="22469">MDRAFDTLASVCSGKESWRIKVRVLRLWSVCSFMKPEQVISLEMVLIDDKGVKIHASVRRQLLYLFNLKIVEGDVYKMSFFTVCPQSGIYRTTPHQFKLDFEMKTKFQACEGNTIDHFGLSLSTIAQISAYGLAHNFLVDVVGLITGISAEREYIRDGKVTRMIVVELTESSGKCECALLNLPKLRFSEGKYLFKMF</sequence>
<proteinExistence type="predicted"/>